<feature type="domain" description="RFX-type winged-helix" evidence="10">
    <location>
        <begin position="64"/>
        <end position="139"/>
    </location>
</feature>
<dbReference type="Pfam" id="PF25340">
    <property type="entry name" value="BCD_RFX"/>
    <property type="match status" value="1"/>
</dbReference>
<evidence type="ECO:0000256" key="3">
    <source>
        <dbReference type="ARBA" id="ARBA00022782"/>
    </source>
</evidence>
<dbReference type="InterPro" id="IPR039779">
    <property type="entry name" value="RFX-like"/>
</dbReference>
<dbReference type="Pfam" id="PF02257">
    <property type="entry name" value="RFX_DNA_binding"/>
    <property type="match status" value="1"/>
</dbReference>
<evidence type="ECO:0000256" key="4">
    <source>
        <dbReference type="ARBA" id="ARBA00023015"/>
    </source>
</evidence>
<organism evidence="11 12">
    <name type="scientific">Larinioides sclopetarius</name>
    <dbReference type="NCBI Taxonomy" id="280406"/>
    <lineage>
        <taxon>Eukaryota</taxon>
        <taxon>Metazoa</taxon>
        <taxon>Ecdysozoa</taxon>
        <taxon>Arthropoda</taxon>
        <taxon>Chelicerata</taxon>
        <taxon>Arachnida</taxon>
        <taxon>Araneae</taxon>
        <taxon>Araneomorphae</taxon>
        <taxon>Entelegynae</taxon>
        <taxon>Araneoidea</taxon>
        <taxon>Araneidae</taxon>
        <taxon>Larinioides</taxon>
    </lineage>
</organism>
<proteinExistence type="predicted"/>
<dbReference type="EMBL" id="CAXIEN010000147">
    <property type="protein sequence ID" value="CAL1281618.1"/>
    <property type="molecule type" value="Genomic_DNA"/>
</dbReference>
<dbReference type="GO" id="GO:0030154">
    <property type="term" value="P:cell differentiation"/>
    <property type="evidence" value="ECO:0007669"/>
    <property type="project" value="UniProtKB-KW"/>
</dbReference>
<reference evidence="11 12" key="1">
    <citation type="submission" date="2024-04" db="EMBL/GenBank/DDBJ databases">
        <authorList>
            <person name="Rising A."/>
            <person name="Reimegard J."/>
            <person name="Sonavane S."/>
            <person name="Akerstrom W."/>
            <person name="Nylinder S."/>
            <person name="Hedman E."/>
            <person name="Kallberg Y."/>
        </authorList>
    </citation>
    <scope>NUCLEOTIDE SEQUENCE [LARGE SCALE GENOMIC DNA]</scope>
</reference>
<keyword evidence="4" id="KW-0805">Transcription regulation</keyword>
<accession>A0AAV2ACA6</accession>
<dbReference type="InterPro" id="IPR003150">
    <property type="entry name" value="DNA-bd_RFX"/>
</dbReference>
<dbReference type="GO" id="GO:0000981">
    <property type="term" value="F:DNA-binding transcription factor activity, RNA polymerase II-specific"/>
    <property type="evidence" value="ECO:0007669"/>
    <property type="project" value="TreeGrafter"/>
</dbReference>
<evidence type="ECO:0000313" key="11">
    <source>
        <dbReference type="EMBL" id="CAL1281618.1"/>
    </source>
</evidence>
<dbReference type="AlphaFoldDB" id="A0AAV2ACA6"/>
<comment type="subcellular location">
    <subcellularLocation>
        <location evidence="1">Nucleus</location>
    </subcellularLocation>
</comment>
<dbReference type="Proteomes" id="UP001497382">
    <property type="component" value="Unassembled WGS sequence"/>
</dbReference>
<evidence type="ECO:0000256" key="5">
    <source>
        <dbReference type="ARBA" id="ARBA00023125"/>
    </source>
</evidence>
<evidence type="ECO:0000313" key="12">
    <source>
        <dbReference type="Proteomes" id="UP001497382"/>
    </source>
</evidence>
<dbReference type="PANTHER" id="PTHR12619:SF5">
    <property type="entry name" value="TRANSCRIPTION FACTOR RFX4"/>
    <property type="match status" value="1"/>
</dbReference>
<dbReference type="GO" id="GO:0005634">
    <property type="term" value="C:nucleus"/>
    <property type="evidence" value="ECO:0007669"/>
    <property type="project" value="UniProtKB-SubCell"/>
</dbReference>
<evidence type="ECO:0000256" key="1">
    <source>
        <dbReference type="ARBA" id="ARBA00004123"/>
    </source>
</evidence>
<sequence>MTPPFMRAQEPAPWFKTKSKMLHLCYRTPMDASAAYAWPESSRDLLSGPKQSHSLLRPHSTPATLVWLEENYETAEGVCIPRSTLYMHYVDFCAKNYMQPVNAASFGKIIRQQFPQLTTRRLGTRGQSRYHYYGIAIRENSTYFQVSFSKKGATGCEPRRDATKQAPLYATRARTGTVLPEFPSVKDLHLPPTVDVDKMSTFLMMYRTHCQRLLDTIVRASFDEVQNFLLHFWQGIPPHLLPILESNALVNLVGVCDCILYRTISNVLLPSMLHTLPESLTKVVRKFAEELDCWLKAAIAHLPDNLKIVKLEMATRFAHTLRRQMSLNHLAQASRMVVHNSDITSQMLHDWRQLDLDAICRETLFSTEHNATTCQLILKLGRDFETLLEEEAPIEGYIEWLESLVNKCAVHAIGRRKGGGRRLARQFLLLWSAFGTRVIRDMTLHSAASFGSFHLLRLMFDDYVLFLVETIHTEDQMKDFMRNLMSDSPPQIAAFSDYQTLPNSVETENIESFSMHSNPNFAPCSSESPTTHYEETPSVSILVQTHVIADDHGIHQLDMKIKHITTSRQLSISSLVKTTLGQCNLLSILGYNRPEETSAEQSGPSSIMYTASGAIYQSYTFVTHDAGTPDTTPPLAPDKKVHHHLTVRMDGTLYCDG</sequence>
<dbReference type="FunFam" id="1.10.10.10:FF:000211">
    <property type="entry name" value="Regulatory factor X, 6"/>
    <property type="match status" value="1"/>
</dbReference>
<evidence type="ECO:0000256" key="6">
    <source>
        <dbReference type="ARBA" id="ARBA00023163"/>
    </source>
</evidence>
<evidence type="ECO:0000256" key="9">
    <source>
        <dbReference type="ARBA" id="ARBA00077088"/>
    </source>
</evidence>
<keyword evidence="6" id="KW-0804">Transcription</keyword>
<dbReference type="SUPFAM" id="SSF46785">
    <property type="entry name" value="Winged helix' DNA-binding domain"/>
    <property type="match status" value="1"/>
</dbReference>
<gene>
    <name evidence="11" type="ORF">LARSCL_LOCUS11673</name>
</gene>
<evidence type="ECO:0000256" key="7">
    <source>
        <dbReference type="ARBA" id="ARBA00023242"/>
    </source>
</evidence>
<evidence type="ECO:0000256" key="2">
    <source>
        <dbReference type="ARBA" id="ARBA00022473"/>
    </source>
</evidence>
<dbReference type="InterPro" id="IPR057321">
    <property type="entry name" value="RFX1-4/6/8-like_BCD"/>
</dbReference>
<dbReference type="GO" id="GO:0000978">
    <property type="term" value="F:RNA polymerase II cis-regulatory region sequence-specific DNA binding"/>
    <property type="evidence" value="ECO:0007669"/>
    <property type="project" value="TreeGrafter"/>
</dbReference>
<dbReference type="InterPro" id="IPR036388">
    <property type="entry name" value="WH-like_DNA-bd_sf"/>
</dbReference>
<dbReference type="Gene3D" id="1.10.10.10">
    <property type="entry name" value="Winged helix-like DNA-binding domain superfamily/Winged helix DNA-binding domain"/>
    <property type="match status" value="1"/>
</dbReference>
<dbReference type="PANTHER" id="PTHR12619">
    <property type="entry name" value="RFX TRANSCRIPTION FACTOR FAMILY"/>
    <property type="match status" value="1"/>
</dbReference>
<evidence type="ECO:0000259" key="10">
    <source>
        <dbReference type="PROSITE" id="PS51526"/>
    </source>
</evidence>
<evidence type="ECO:0000256" key="8">
    <source>
        <dbReference type="ARBA" id="ARBA00072476"/>
    </source>
</evidence>
<dbReference type="PROSITE" id="PS51526">
    <property type="entry name" value="RFX_DBD"/>
    <property type="match status" value="1"/>
</dbReference>
<keyword evidence="12" id="KW-1185">Reference proteome</keyword>
<keyword evidence="2" id="KW-0217">Developmental protein</keyword>
<comment type="caution">
    <text evidence="11">The sequence shown here is derived from an EMBL/GenBank/DDBJ whole genome shotgun (WGS) entry which is preliminary data.</text>
</comment>
<dbReference type="InterPro" id="IPR036390">
    <property type="entry name" value="WH_DNA-bd_sf"/>
</dbReference>
<keyword evidence="7" id="KW-0539">Nucleus</keyword>
<name>A0AAV2ACA6_9ARAC</name>
<keyword evidence="3" id="KW-0221">Differentiation</keyword>
<protein>
    <recommendedName>
        <fullName evidence="8">DNA-binding protein RFX6</fullName>
    </recommendedName>
    <alternativeName>
        <fullName evidence="9">Regulatory factor X 6</fullName>
    </alternativeName>
</protein>
<keyword evidence="5" id="KW-0238">DNA-binding</keyword>